<organism evidence="2 3">
    <name type="scientific">Clostridium manihotivorum</name>
    <dbReference type="NCBI Taxonomy" id="2320868"/>
    <lineage>
        <taxon>Bacteria</taxon>
        <taxon>Bacillati</taxon>
        <taxon>Bacillota</taxon>
        <taxon>Clostridia</taxon>
        <taxon>Eubacteriales</taxon>
        <taxon>Clostridiaceae</taxon>
        <taxon>Clostridium</taxon>
    </lineage>
</organism>
<keyword evidence="1" id="KW-1133">Transmembrane helix</keyword>
<dbReference type="Proteomes" id="UP000286268">
    <property type="component" value="Chromosome"/>
</dbReference>
<evidence type="ECO:0000313" key="3">
    <source>
        <dbReference type="Proteomes" id="UP000286268"/>
    </source>
</evidence>
<dbReference type="NCBIfam" id="NF038403">
    <property type="entry name" value="perm_prefix_1"/>
    <property type="match status" value="1"/>
</dbReference>
<keyword evidence="1" id="KW-0812">Transmembrane</keyword>
<feature type="transmembrane region" description="Helical" evidence="1">
    <location>
        <begin position="223"/>
        <end position="241"/>
    </location>
</feature>
<evidence type="ECO:0000256" key="1">
    <source>
        <dbReference type="SAM" id="Phobius"/>
    </source>
</evidence>
<dbReference type="KEGG" id="cmah:C1I91_21965"/>
<dbReference type="EMBL" id="CP025746">
    <property type="protein sequence ID" value="QAA34075.1"/>
    <property type="molecule type" value="Genomic_DNA"/>
</dbReference>
<dbReference type="RefSeq" id="WP_128214798.1">
    <property type="nucleotide sequence ID" value="NZ_CP025746.1"/>
</dbReference>
<accession>A0A3R5U7S3</accession>
<feature type="transmembrane region" description="Helical" evidence="1">
    <location>
        <begin position="253"/>
        <end position="272"/>
    </location>
</feature>
<dbReference type="OrthoDB" id="9816425at2"/>
<dbReference type="InterPro" id="IPR047928">
    <property type="entry name" value="Perm_prefix_1"/>
</dbReference>
<evidence type="ECO:0000313" key="2">
    <source>
        <dbReference type="EMBL" id="QAA34075.1"/>
    </source>
</evidence>
<dbReference type="AlphaFoldDB" id="A0A3R5U7S3"/>
<feature type="transmembrane region" description="Helical" evidence="1">
    <location>
        <begin position="92"/>
        <end position="110"/>
    </location>
</feature>
<gene>
    <name evidence="2" type="ORF">C1I91_21965</name>
</gene>
<keyword evidence="3" id="KW-1185">Reference proteome</keyword>
<keyword evidence="1" id="KW-0472">Membrane</keyword>
<protein>
    <submittedName>
        <fullName evidence="2">Uncharacterized protein</fullName>
    </submittedName>
</protein>
<name>A0A3R5U7S3_9CLOT</name>
<proteinExistence type="predicted"/>
<sequence length="288" mass="33221">MKDDIQISKRLNNKVDKFIMNLSSSLSEDKQTVKDFQDEMKANFTISLLELLKAEHSEDEAFNIAVARFGDVHQLQRDLTGVFSVRNKVSRSAFIVAIISLLLALVCFGAHKKISEYRYISVPNDLLSETKAKVNKGISMNEGTLDKLLEKYKNRFEFIALYKRENNTKVLKNIYPSNFDMDRFREVTEVEQNYLTIYCNTPEEEQYDVVIGFQPIYIPFDEISVGIGLLITYWISFGIWATTKTHYSNRFNLGWGILFFIFNILGYGLFVLDDKCKSLQTGLNTINS</sequence>
<reference evidence="2 3" key="1">
    <citation type="submission" date="2018-01" db="EMBL/GenBank/DDBJ databases">
        <title>Genome Sequencing and Assembly of Anaerobacter polyendosporus strain CT4.</title>
        <authorList>
            <person name="Tachaapaikoon C."/>
            <person name="Sutheeworapong S."/>
            <person name="Jenjaroenpun P."/>
            <person name="Wongsurawat T."/>
            <person name="Nookeaw I."/>
            <person name="Cheawchanlertfa P."/>
            <person name="Kosugi A."/>
            <person name="Cheevadhanarak S."/>
            <person name="Ratanakhanokchai K."/>
        </authorList>
    </citation>
    <scope>NUCLEOTIDE SEQUENCE [LARGE SCALE GENOMIC DNA]</scope>
    <source>
        <strain evidence="2 3">CT4</strain>
    </source>
</reference>